<dbReference type="RefSeq" id="YP_009603997.1">
    <property type="nucleotide sequence ID" value="NC_041960.1"/>
</dbReference>
<dbReference type="KEGG" id="vg:40079886"/>
<reference evidence="1 2" key="1">
    <citation type="journal article" date="2012" name="J. Virol.">
        <title>Complete Genome Sequence of Enterococcal Bacteriophage SAP6.</title>
        <authorList>
            <person name="Lee Y.D."/>
            <person name="Park J.H."/>
        </authorList>
    </citation>
    <scope>NUCLEOTIDE SEQUENCE [LARGE SCALE GENOMIC DNA]</scope>
</reference>
<dbReference type="GeneID" id="40079886"/>
<evidence type="ECO:0000313" key="1">
    <source>
        <dbReference type="EMBL" id="AEM24753.1"/>
    </source>
</evidence>
<keyword evidence="2" id="KW-1185">Reference proteome</keyword>
<name>G1C4X2_9CAUD</name>
<dbReference type="OrthoDB" id="22443at10239"/>
<proteinExistence type="predicted"/>
<evidence type="ECO:0000313" key="2">
    <source>
        <dbReference type="Proteomes" id="UP000000699"/>
    </source>
</evidence>
<protein>
    <submittedName>
        <fullName evidence="1">Uncharacterized protein</fullName>
    </submittedName>
</protein>
<organism evidence="1 2">
    <name type="scientific">Enterococcus phage SAP6</name>
    <dbReference type="NCBI Taxonomy" id="1073766"/>
    <lineage>
        <taxon>Viruses</taxon>
        <taxon>Duplodnaviria</taxon>
        <taxon>Heunggongvirae</taxon>
        <taxon>Uroviricota</taxon>
        <taxon>Caudoviricetes</taxon>
        <taxon>Saphexavirus</taxon>
        <taxon>Saphexavirus SAP6</taxon>
    </lineage>
</organism>
<accession>G1C4X2</accession>
<dbReference type="Proteomes" id="UP000000699">
    <property type="component" value="Segment"/>
</dbReference>
<sequence>MLTKDFIKAVEELDYKVDNRWSDCLYVETLDDEPFILATISKFNLNSITWNRGTQISVSDAVSLVKLVEEYANTPVEEREEVVASKSLQDYELEELCEAISKKLLKEYDPNVQVVISQKRISFYEPKWSIPSEWAFENL</sequence>
<dbReference type="EMBL" id="JF731128">
    <property type="protein sequence ID" value="AEM24753.1"/>
    <property type="molecule type" value="Genomic_DNA"/>
</dbReference>